<dbReference type="Gene3D" id="3.90.470.10">
    <property type="entry name" value="Ribosomal protein L22/L17"/>
    <property type="match status" value="1"/>
</dbReference>
<dbReference type="GO" id="GO:0003735">
    <property type="term" value="F:structural constituent of ribosome"/>
    <property type="evidence" value="ECO:0007669"/>
    <property type="project" value="InterPro"/>
</dbReference>
<evidence type="ECO:0000313" key="3">
    <source>
        <dbReference type="Proteomes" id="UP001488838"/>
    </source>
</evidence>
<feature type="compositionally biased region" description="Basic and acidic residues" evidence="1">
    <location>
        <begin position="64"/>
        <end position="80"/>
    </location>
</feature>
<gene>
    <name evidence="2" type="ORF">U0070_008679</name>
</gene>
<dbReference type="Proteomes" id="UP001488838">
    <property type="component" value="Unassembled WGS sequence"/>
</dbReference>
<name>A0AAW0IAZ6_MYOGA</name>
<proteinExistence type="predicted"/>
<feature type="region of interest" description="Disordered" evidence="1">
    <location>
        <begin position="64"/>
        <end position="105"/>
    </location>
</feature>
<sequence>MERCVPFQRYNGGVESNAGLKGLDADSLVIEHTQVNKAPKMRDELTEQPDEAVHALPRHIDMILTEKEQTVPKPEEEVAQKKRTSQKKKNKKNKKLKKQKLTARE</sequence>
<dbReference type="EMBL" id="JBBHLL010000172">
    <property type="protein sequence ID" value="KAK7811478.1"/>
    <property type="molecule type" value="Genomic_DNA"/>
</dbReference>
<dbReference type="InterPro" id="IPR036394">
    <property type="entry name" value="Ribosomal_uL22_sf"/>
</dbReference>
<evidence type="ECO:0000256" key="1">
    <source>
        <dbReference type="SAM" id="MobiDB-lite"/>
    </source>
</evidence>
<feature type="compositionally biased region" description="Basic residues" evidence="1">
    <location>
        <begin position="81"/>
        <end position="105"/>
    </location>
</feature>
<dbReference type="AlphaFoldDB" id="A0AAW0IAZ6"/>
<dbReference type="PANTHER" id="PTHR11593">
    <property type="entry name" value="60S RIBOSOMAL PROTEIN L17"/>
    <property type="match status" value="1"/>
</dbReference>
<reference evidence="2 3" key="1">
    <citation type="journal article" date="2023" name="bioRxiv">
        <title>Conserved and derived expression patterns and positive selection on dental genes reveal complex evolutionary context of ever-growing rodent molars.</title>
        <authorList>
            <person name="Calamari Z.T."/>
            <person name="Song A."/>
            <person name="Cohen E."/>
            <person name="Akter M."/>
            <person name="Roy R.D."/>
            <person name="Hallikas O."/>
            <person name="Christensen M.M."/>
            <person name="Li P."/>
            <person name="Marangoni P."/>
            <person name="Jernvall J."/>
            <person name="Klein O.D."/>
        </authorList>
    </citation>
    <scope>NUCLEOTIDE SEQUENCE [LARGE SCALE GENOMIC DNA]</scope>
    <source>
        <strain evidence="2">V071</strain>
    </source>
</reference>
<dbReference type="PANTHER" id="PTHR11593:SF10">
    <property type="entry name" value="60S RIBOSOMAL PROTEIN L17"/>
    <property type="match status" value="1"/>
</dbReference>
<organism evidence="2 3">
    <name type="scientific">Myodes glareolus</name>
    <name type="common">Bank vole</name>
    <name type="synonym">Clethrionomys glareolus</name>
    <dbReference type="NCBI Taxonomy" id="447135"/>
    <lineage>
        <taxon>Eukaryota</taxon>
        <taxon>Metazoa</taxon>
        <taxon>Chordata</taxon>
        <taxon>Craniata</taxon>
        <taxon>Vertebrata</taxon>
        <taxon>Euteleostomi</taxon>
        <taxon>Mammalia</taxon>
        <taxon>Eutheria</taxon>
        <taxon>Euarchontoglires</taxon>
        <taxon>Glires</taxon>
        <taxon>Rodentia</taxon>
        <taxon>Myomorpha</taxon>
        <taxon>Muroidea</taxon>
        <taxon>Cricetidae</taxon>
        <taxon>Arvicolinae</taxon>
        <taxon>Myodes</taxon>
    </lineage>
</organism>
<comment type="caution">
    <text evidence="2">The sequence shown here is derived from an EMBL/GenBank/DDBJ whole genome shotgun (WGS) entry which is preliminary data.</text>
</comment>
<dbReference type="InterPro" id="IPR005721">
    <property type="entry name" value="Ribosomal_uL22_euk/arc"/>
</dbReference>
<dbReference type="GO" id="GO:0022625">
    <property type="term" value="C:cytosolic large ribosomal subunit"/>
    <property type="evidence" value="ECO:0007669"/>
    <property type="project" value="TreeGrafter"/>
</dbReference>
<keyword evidence="3" id="KW-1185">Reference proteome</keyword>
<protein>
    <submittedName>
        <fullName evidence="2">Uncharacterized protein</fullName>
    </submittedName>
</protein>
<evidence type="ECO:0000313" key="2">
    <source>
        <dbReference type="EMBL" id="KAK7811478.1"/>
    </source>
</evidence>
<dbReference type="GO" id="GO:0002181">
    <property type="term" value="P:cytoplasmic translation"/>
    <property type="evidence" value="ECO:0007669"/>
    <property type="project" value="TreeGrafter"/>
</dbReference>
<dbReference type="SUPFAM" id="SSF54843">
    <property type="entry name" value="Ribosomal protein L22"/>
    <property type="match status" value="1"/>
</dbReference>
<accession>A0AAW0IAZ6</accession>